<organism evidence="5 6">
    <name type="scientific">Catenulispora subtropica</name>
    <dbReference type="NCBI Taxonomy" id="450798"/>
    <lineage>
        <taxon>Bacteria</taxon>
        <taxon>Bacillati</taxon>
        <taxon>Actinomycetota</taxon>
        <taxon>Actinomycetes</taxon>
        <taxon>Catenulisporales</taxon>
        <taxon>Catenulisporaceae</taxon>
        <taxon>Catenulispora</taxon>
    </lineage>
</organism>
<gene>
    <name evidence="5" type="ORF">GCM10009838_22510</name>
</gene>
<dbReference type="SUPFAM" id="SSF46785">
    <property type="entry name" value="Winged helix' DNA-binding domain"/>
    <property type="match status" value="1"/>
</dbReference>
<dbReference type="Pfam" id="PF07729">
    <property type="entry name" value="FCD"/>
    <property type="match status" value="1"/>
</dbReference>
<dbReference type="InterPro" id="IPR036390">
    <property type="entry name" value="WH_DNA-bd_sf"/>
</dbReference>
<evidence type="ECO:0000256" key="2">
    <source>
        <dbReference type="ARBA" id="ARBA00023125"/>
    </source>
</evidence>
<name>A0ABP5CL78_9ACTN</name>
<dbReference type="PROSITE" id="PS50949">
    <property type="entry name" value="HTH_GNTR"/>
    <property type="match status" value="1"/>
</dbReference>
<dbReference type="Pfam" id="PF00392">
    <property type="entry name" value="GntR"/>
    <property type="match status" value="1"/>
</dbReference>
<evidence type="ECO:0000256" key="1">
    <source>
        <dbReference type="ARBA" id="ARBA00023015"/>
    </source>
</evidence>
<evidence type="ECO:0000256" key="3">
    <source>
        <dbReference type="ARBA" id="ARBA00023163"/>
    </source>
</evidence>
<dbReference type="RefSeq" id="WP_344656903.1">
    <property type="nucleotide sequence ID" value="NZ_BAAAQM010000010.1"/>
</dbReference>
<dbReference type="Proteomes" id="UP001499854">
    <property type="component" value="Unassembled WGS sequence"/>
</dbReference>
<evidence type="ECO:0000259" key="4">
    <source>
        <dbReference type="PROSITE" id="PS50949"/>
    </source>
</evidence>
<dbReference type="Gene3D" id="1.10.10.10">
    <property type="entry name" value="Winged helix-like DNA-binding domain superfamily/Winged helix DNA-binding domain"/>
    <property type="match status" value="1"/>
</dbReference>
<comment type="caution">
    <text evidence="5">The sequence shown here is derived from an EMBL/GenBank/DDBJ whole genome shotgun (WGS) entry which is preliminary data.</text>
</comment>
<reference evidence="6" key="1">
    <citation type="journal article" date="2019" name="Int. J. Syst. Evol. Microbiol.">
        <title>The Global Catalogue of Microorganisms (GCM) 10K type strain sequencing project: providing services to taxonomists for standard genome sequencing and annotation.</title>
        <authorList>
            <consortium name="The Broad Institute Genomics Platform"/>
            <consortium name="The Broad Institute Genome Sequencing Center for Infectious Disease"/>
            <person name="Wu L."/>
            <person name="Ma J."/>
        </authorList>
    </citation>
    <scope>NUCLEOTIDE SEQUENCE [LARGE SCALE GENOMIC DNA]</scope>
    <source>
        <strain evidence="6">JCM 16013</strain>
    </source>
</reference>
<dbReference type="CDD" id="cd07377">
    <property type="entry name" value="WHTH_GntR"/>
    <property type="match status" value="1"/>
</dbReference>
<dbReference type="EMBL" id="BAAAQM010000010">
    <property type="protein sequence ID" value="GAA1964665.1"/>
    <property type="molecule type" value="Genomic_DNA"/>
</dbReference>
<dbReference type="PANTHER" id="PTHR43537">
    <property type="entry name" value="TRANSCRIPTIONAL REGULATOR, GNTR FAMILY"/>
    <property type="match status" value="1"/>
</dbReference>
<sequence length="241" mass="26288">MAVTDGSVHAYSLFQPVRAGNAFEDTIERILRAIKLGEVPVGDRLPPERELSNLLGVSRDTLREAIRVLAAEGIVESRRGRSGGTYILRTPAPPGHLRDALDLLPYGLEDTLVFRRVVEAGAAEAAAARTLDAEVRALLTARMTATKEATQENYRIADTRFHLTVAELSGSPQLKAAVAEARLRVNDLLESIPMMQVNLRHAAQQHERITDAVLAGDPDGARRAMLEHLDGTAMLLRGFLD</sequence>
<keyword evidence="6" id="KW-1185">Reference proteome</keyword>
<dbReference type="PANTHER" id="PTHR43537:SF24">
    <property type="entry name" value="GLUCONATE OPERON TRANSCRIPTIONAL REPRESSOR"/>
    <property type="match status" value="1"/>
</dbReference>
<dbReference type="SMART" id="SM00895">
    <property type="entry name" value="FCD"/>
    <property type="match status" value="1"/>
</dbReference>
<keyword evidence="1" id="KW-0805">Transcription regulation</keyword>
<dbReference type="SUPFAM" id="SSF48008">
    <property type="entry name" value="GntR ligand-binding domain-like"/>
    <property type="match status" value="1"/>
</dbReference>
<dbReference type="SMART" id="SM00345">
    <property type="entry name" value="HTH_GNTR"/>
    <property type="match status" value="1"/>
</dbReference>
<evidence type="ECO:0000313" key="5">
    <source>
        <dbReference type="EMBL" id="GAA1964665.1"/>
    </source>
</evidence>
<accession>A0ABP5CL78</accession>
<keyword evidence="3" id="KW-0804">Transcription</keyword>
<proteinExistence type="predicted"/>
<dbReference type="InterPro" id="IPR011711">
    <property type="entry name" value="GntR_C"/>
</dbReference>
<feature type="domain" description="HTH gntR-type" evidence="4">
    <location>
        <begin position="20"/>
        <end position="90"/>
    </location>
</feature>
<dbReference type="InterPro" id="IPR036388">
    <property type="entry name" value="WH-like_DNA-bd_sf"/>
</dbReference>
<evidence type="ECO:0000313" key="6">
    <source>
        <dbReference type="Proteomes" id="UP001499854"/>
    </source>
</evidence>
<keyword evidence="2" id="KW-0238">DNA-binding</keyword>
<dbReference type="InterPro" id="IPR000524">
    <property type="entry name" value="Tscrpt_reg_HTH_GntR"/>
</dbReference>
<dbReference type="Gene3D" id="1.20.120.530">
    <property type="entry name" value="GntR ligand-binding domain-like"/>
    <property type="match status" value="1"/>
</dbReference>
<protein>
    <submittedName>
        <fullName evidence="5">GntR family transcriptional regulator</fullName>
    </submittedName>
</protein>
<dbReference type="InterPro" id="IPR008920">
    <property type="entry name" value="TF_FadR/GntR_C"/>
</dbReference>
<dbReference type="PRINTS" id="PR00035">
    <property type="entry name" value="HTHGNTR"/>
</dbReference>